<dbReference type="RefSeq" id="WP_126686225.1">
    <property type="nucleotide sequence ID" value="NZ_RYYV01000017.1"/>
</dbReference>
<protein>
    <submittedName>
        <fullName evidence="3">Uncharacterized protein</fullName>
    </submittedName>
</protein>
<feature type="transmembrane region" description="Helical" evidence="2">
    <location>
        <begin position="24"/>
        <end position="43"/>
    </location>
</feature>
<accession>A0A432M1R1</accession>
<keyword evidence="2" id="KW-1133">Transmembrane helix</keyword>
<dbReference type="OrthoDB" id="9978059at2"/>
<dbReference type="AlphaFoldDB" id="A0A432M1R1"/>
<name>A0A432M1R1_9GAMM</name>
<sequence>MIDIPPGAYESSPEPKPPGDDGSLGAGIVLAWVSMILGEIVLVPIGGLPLGLLLPVVIVVIGIRMLSGDAPRTGKGLLMGVASASAVILLLVAACFGLVSGIGENFR</sequence>
<evidence type="ECO:0000313" key="4">
    <source>
        <dbReference type="Proteomes" id="UP000274358"/>
    </source>
</evidence>
<comment type="caution">
    <text evidence="3">The sequence shown here is derived from an EMBL/GenBank/DDBJ whole genome shotgun (WGS) entry which is preliminary data.</text>
</comment>
<keyword evidence="2" id="KW-0812">Transmembrane</keyword>
<organism evidence="3 4">
    <name type="scientific">Dyella choica</name>
    <dbReference type="NCBI Taxonomy" id="1927959"/>
    <lineage>
        <taxon>Bacteria</taxon>
        <taxon>Pseudomonadati</taxon>
        <taxon>Pseudomonadota</taxon>
        <taxon>Gammaproteobacteria</taxon>
        <taxon>Lysobacterales</taxon>
        <taxon>Rhodanobacteraceae</taxon>
        <taxon>Dyella</taxon>
    </lineage>
</organism>
<evidence type="ECO:0000313" key="3">
    <source>
        <dbReference type="EMBL" id="RUL71835.1"/>
    </source>
</evidence>
<keyword evidence="4" id="KW-1185">Reference proteome</keyword>
<keyword evidence="2" id="KW-0472">Membrane</keyword>
<gene>
    <name evidence="3" type="ORF">EKH80_18235</name>
</gene>
<proteinExistence type="predicted"/>
<evidence type="ECO:0000256" key="2">
    <source>
        <dbReference type="SAM" id="Phobius"/>
    </source>
</evidence>
<dbReference type="EMBL" id="RYYV01000017">
    <property type="protein sequence ID" value="RUL71835.1"/>
    <property type="molecule type" value="Genomic_DNA"/>
</dbReference>
<feature type="transmembrane region" description="Helical" evidence="2">
    <location>
        <begin position="78"/>
        <end position="99"/>
    </location>
</feature>
<dbReference type="Proteomes" id="UP000274358">
    <property type="component" value="Unassembled WGS sequence"/>
</dbReference>
<evidence type="ECO:0000256" key="1">
    <source>
        <dbReference type="SAM" id="MobiDB-lite"/>
    </source>
</evidence>
<feature type="transmembrane region" description="Helical" evidence="2">
    <location>
        <begin position="50"/>
        <end position="66"/>
    </location>
</feature>
<feature type="region of interest" description="Disordered" evidence="1">
    <location>
        <begin position="1"/>
        <end position="21"/>
    </location>
</feature>
<reference evidence="3 4" key="1">
    <citation type="submission" date="2018-12" db="EMBL/GenBank/DDBJ databases">
        <title>Dyella dinghuensis sp. nov. DHOA06 and Dyella choica sp. nov. 4M-K27, isolated from forest soil.</title>
        <authorList>
            <person name="Qiu L.-H."/>
            <person name="Gao Z.-H."/>
        </authorList>
    </citation>
    <scope>NUCLEOTIDE SEQUENCE [LARGE SCALE GENOMIC DNA]</scope>
    <source>
        <strain evidence="3 4">4M-K27</strain>
    </source>
</reference>